<evidence type="ECO:0000256" key="4">
    <source>
        <dbReference type="ARBA" id="ARBA00022801"/>
    </source>
</evidence>
<dbReference type="SMART" id="SM00479">
    <property type="entry name" value="EXOIII"/>
    <property type="match status" value="1"/>
</dbReference>
<evidence type="ECO:0000313" key="10">
    <source>
        <dbReference type="Proteomes" id="UP000827092"/>
    </source>
</evidence>
<feature type="compositionally biased region" description="Basic and acidic residues" evidence="7">
    <location>
        <begin position="18"/>
        <end position="27"/>
    </location>
</feature>
<dbReference type="InterPro" id="IPR047021">
    <property type="entry name" value="REXO1/3/4-like"/>
</dbReference>
<keyword evidence="5" id="KW-0269">Exonuclease</keyword>
<dbReference type="InterPro" id="IPR034922">
    <property type="entry name" value="REX1-like_exo"/>
</dbReference>
<comment type="subcellular location">
    <subcellularLocation>
        <location evidence="1">Nucleus</location>
    </subcellularLocation>
</comment>
<dbReference type="GO" id="GO:0010629">
    <property type="term" value="P:negative regulation of gene expression"/>
    <property type="evidence" value="ECO:0007669"/>
    <property type="project" value="UniProtKB-ARBA"/>
</dbReference>
<reference evidence="9 10" key="1">
    <citation type="journal article" date="2022" name="Nat. Ecol. Evol.">
        <title>A masculinizing supergene underlies an exaggerated male reproductive morph in a spider.</title>
        <authorList>
            <person name="Hendrickx F."/>
            <person name="De Corte Z."/>
            <person name="Sonet G."/>
            <person name="Van Belleghem S.M."/>
            <person name="Kostlbacher S."/>
            <person name="Vangestel C."/>
        </authorList>
    </citation>
    <scope>NUCLEOTIDE SEQUENCE [LARGE SCALE GENOMIC DNA]</scope>
    <source>
        <strain evidence="9">W744_W776</strain>
    </source>
</reference>
<accession>A0AAV6UF35</accession>
<keyword evidence="10" id="KW-1185">Reference proteome</keyword>
<evidence type="ECO:0000313" key="9">
    <source>
        <dbReference type="EMBL" id="KAG8183030.1"/>
    </source>
</evidence>
<keyword evidence="4" id="KW-0378">Hydrolase</keyword>
<keyword evidence="6" id="KW-0539">Nucleus</keyword>
<evidence type="ECO:0000256" key="5">
    <source>
        <dbReference type="ARBA" id="ARBA00022839"/>
    </source>
</evidence>
<dbReference type="GO" id="GO:0004527">
    <property type="term" value="F:exonuclease activity"/>
    <property type="evidence" value="ECO:0007669"/>
    <property type="project" value="UniProtKB-KW"/>
</dbReference>
<sequence length="423" mass="48136">MSKPIPITASSRSSMKHSMKERESRPPSRLIERCLNCIPLTSEQLYEVILMHCMDREKMQEHGFPMADLDEPGKVTILSSTVFPKPLNPGIQNCRCGKKISLLDNDEWYSAAAEGGWCRYHFGKVEWYRDSKGKKMALYTCCARPKSDLGCSRSKHHVSFHRPFEKIEFMRVGSPPVDAEFPTGDRHPRNVFALDCEMAFTTRGMELVKVSLIGIDGSVVYDTYVLPKHDILDYNTPFSGVDADIMTGVTTTLTEVQDQLVRLLNKDSILIGHSVENDFLALNFVHENVVDTSFVFPHAQGYPIKHSLKYLAKHHLKKSIQKGFQGHSSVEDARTCMELMLFKIYQDTKPINWVPESRDNGFFREVPPPPALMPFCPPFATLKNRFPTPAFFHGPILHRAPTATFPAMFIPCRIYNSWGMRLC</sequence>
<dbReference type="InterPro" id="IPR013520">
    <property type="entry name" value="Ribonucl_H"/>
</dbReference>
<dbReference type="SUPFAM" id="SSF53098">
    <property type="entry name" value="Ribonuclease H-like"/>
    <property type="match status" value="1"/>
</dbReference>
<dbReference type="CDD" id="cd06145">
    <property type="entry name" value="REX1_like"/>
    <property type="match status" value="1"/>
</dbReference>
<dbReference type="FunFam" id="3.30.420.10:FF:000031">
    <property type="entry name" value="RNA exonuclease 1"/>
    <property type="match status" value="1"/>
</dbReference>
<dbReference type="Gene3D" id="3.30.420.10">
    <property type="entry name" value="Ribonuclease H-like superfamily/Ribonuclease H"/>
    <property type="match status" value="1"/>
</dbReference>
<evidence type="ECO:0000256" key="6">
    <source>
        <dbReference type="ARBA" id="ARBA00023242"/>
    </source>
</evidence>
<dbReference type="PANTHER" id="PTHR12801:SF115">
    <property type="entry name" value="FI18136P1-RELATED"/>
    <property type="match status" value="1"/>
</dbReference>
<dbReference type="InterPro" id="IPR012337">
    <property type="entry name" value="RNaseH-like_sf"/>
</dbReference>
<feature type="domain" description="Exonuclease" evidence="8">
    <location>
        <begin position="190"/>
        <end position="349"/>
    </location>
</feature>
<dbReference type="Proteomes" id="UP000827092">
    <property type="component" value="Unassembled WGS sequence"/>
</dbReference>
<feature type="region of interest" description="Disordered" evidence="7">
    <location>
        <begin position="1"/>
        <end position="27"/>
    </location>
</feature>
<evidence type="ECO:0000259" key="8">
    <source>
        <dbReference type="SMART" id="SM00479"/>
    </source>
</evidence>
<name>A0AAV6UF35_9ARAC</name>
<dbReference type="GO" id="GO:0005634">
    <property type="term" value="C:nucleus"/>
    <property type="evidence" value="ECO:0007669"/>
    <property type="project" value="UniProtKB-SubCell"/>
</dbReference>
<dbReference type="PANTHER" id="PTHR12801">
    <property type="entry name" value="RNA EXONUCLEASE REXO1 / RECO3 FAMILY MEMBER-RELATED"/>
    <property type="match status" value="1"/>
</dbReference>
<keyword evidence="3" id="KW-0540">Nuclease</keyword>
<evidence type="ECO:0000256" key="7">
    <source>
        <dbReference type="SAM" id="MobiDB-lite"/>
    </source>
</evidence>
<comment type="caution">
    <text evidence="9">The sequence shown here is derived from an EMBL/GenBank/DDBJ whole genome shotgun (WGS) entry which is preliminary data.</text>
</comment>
<evidence type="ECO:0000256" key="2">
    <source>
        <dbReference type="ARBA" id="ARBA00006357"/>
    </source>
</evidence>
<comment type="similarity">
    <text evidence="2">Belongs to the REXO1/REXO3 family.</text>
</comment>
<gene>
    <name evidence="9" type="ORF">JTE90_015661</name>
</gene>
<evidence type="ECO:0000256" key="1">
    <source>
        <dbReference type="ARBA" id="ARBA00004123"/>
    </source>
</evidence>
<dbReference type="AlphaFoldDB" id="A0AAV6UF35"/>
<dbReference type="Pfam" id="PF00929">
    <property type="entry name" value="RNase_T"/>
    <property type="match status" value="1"/>
</dbReference>
<proteinExistence type="inferred from homology"/>
<dbReference type="EMBL" id="JAFNEN010000435">
    <property type="protein sequence ID" value="KAG8183030.1"/>
    <property type="molecule type" value="Genomic_DNA"/>
</dbReference>
<organism evidence="9 10">
    <name type="scientific">Oedothorax gibbosus</name>
    <dbReference type="NCBI Taxonomy" id="931172"/>
    <lineage>
        <taxon>Eukaryota</taxon>
        <taxon>Metazoa</taxon>
        <taxon>Ecdysozoa</taxon>
        <taxon>Arthropoda</taxon>
        <taxon>Chelicerata</taxon>
        <taxon>Arachnida</taxon>
        <taxon>Araneae</taxon>
        <taxon>Araneomorphae</taxon>
        <taxon>Entelegynae</taxon>
        <taxon>Araneoidea</taxon>
        <taxon>Linyphiidae</taxon>
        <taxon>Erigoninae</taxon>
        <taxon>Oedothorax</taxon>
    </lineage>
</organism>
<evidence type="ECO:0000256" key="3">
    <source>
        <dbReference type="ARBA" id="ARBA00022722"/>
    </source>
</evidence>
<dbReference type="InterPro" id="IPR036397">
    <property type="entry name" value="RNaseH_sf"/>
</dbReference>
<protein>
    <recommendedName>
        <fullName evidence="8">Exonuclease domain-containing protein</fullName>
    </recommendedName>
</protein>
<dbReference type="GO" id="GO:0003676">
    <property type="term" value="F:nucleic acid binding"/>
    <property type="evidence" value="ECO:0007669"/>
    <property type="project" value="InterPro"/>
</dbReference>